<proteinExistence type="predicted"/>
<gene>
    <name evidence="1" type="ORF">NS96R_14325</name>
</gene>
<dbReference type="RefSeq" id="WP_058639041.1">
    <property type="nucleotide sequence ID" value="NZ_LDSN01000036.1"/>
</dbReference>
<organism evidence="1 2">
    <name type="scientific">Pseudomonas parafulva</name>
    <dbReference type="NCBI Taxonomy" id="157782"/>
    <lineage>
        <taxon>Bacteria</taxon>
        <taxon>Pseudomonadati</taxon>
        <taxon>Pseudomonadota</taxon>
        <taxon>Gammaproteobacteria</taxon>
        <taxon>Pseudomonadales</taxon>
        <taxon>Pseudomonadaceae</taxon>
        <taxon>Pseudomonas</taxon>
    </lineage>
</organism>
<sequence length="192" mass="21112">MHNKLAASISAATGVAPAPFKMLFESATGDRLGELFETDAGTLEFEGKAEESAGELFSHVVQRHNSAFSSADRRIKLMIEKLQGAMPDTPGDCVLNVASATMQRVPAVTFENLAKMADDLRAYELSARNRQIRQLAEHMWGLGWRDPSGDREGFVKAMQSLLTLWDERKQSAAGLFDAVNVPMPSMPWRDGL</sequence>
<comment type="caution">
    <text evidence="1">The sequence shown here is derived from an EMBL/GenBank/DDBJ whole genome shotgun (WGS) entry which is preliminary data.</text>
</comment>
<dbReference type="EMBL" id="LDSN01000036">
    <property type="protein sequence ID" value="KTT16919.1"/>
    <property type="molecule type" value="Genomic_DNA"/>
</dbReference>
<protein>
    <submittedName>
        <fullName evidence="1">Uncharacterized protein</fullName>
    </submittedName>
</protein>
<dbReference type="Proteomes" id="UP000071644">
    <property type="component" value="Unassembled WGS sequence"/>
</dbReference>
<dbReference type="AlphaFoldDB" id="A0AAJ0PEM6"/>
<accession>A0AAJ0PEM6</accession>
<evidence type="ECO:0000313" key="2">
    <source>
        <dbReference type="Proteomes" id="UP000071644"/>
    </source>
</evidence>
<reference evidence="1 2" key="1">
    <citation type="journal article" date="2016" name="Front. Microbiol.">
        <title>Genomic Resource of Rice Seed Associated Bacteria.</title>
        <authorList>
            <person name="Midha S."/>
            <person name="Bansal K."/>
            <person name="Sharma S."/>
            <person name="Kumar N."/>
            <person name="Patil P.P."/>
            <person name="Chaudhry V."/>
            <person name="Patil P.B."/>
        </authorList>
    </citation>
    <scope>NUCLEOTIDE SEQUENCE [LARGE SCALE GENOMIC DNA]</scope>
    <source>
        <strain evidence="1 2">NS96</strain>
    </source>
</reference>
<name>A0AAJ0PEM6_9PSED</name>
<evidence type="ECO:0000313" key="1">
    <source>
        <dbReference type="EMBL" id="KTT16919.1"/>
    </source>
</evidence>